<comment type="subcellular location">
    <subcellularLocation>
        <location evidence="1">Cell membrane</location>
        <topology evidence="1">Multi-pass membrane protein</topology>
    </subcellularLocation>
</comment>
<evidence type="ECO:0000256" key="3">
    <source>
        <dbReference type="ARBA" id="ARBA00022448"/>
    </source>
</evidence>
<dbReference type="GO" id="GO:0140359">
    <property type="term" value="F:ABC-type transporter activity"/>
    <property type="evidence" value="ECO:0007669"/>
    <property type="project" value="InterPro"/>
</dbReference>
<evidence type="ECO:0000256" key="5">
    <source>
        <dbReference type="ARBA" id="ARBA00022692"/>
    </source>
</evidence>
<dbReference type="AlphaFoldDB" id="A0A3N1PQ22"/>
<keyword evidence="3" id="KW-0813">Transport</keyword>
<evidence type="ECO:0000313" key="10">
    <source>
        <dbReference type="EMBL" id="ROQ30088.1"/>
    </source>
</evidence>
<accession>A0A3N1PQ22</accession>
<dbReference type="InterPro" id="IPR047817">
    <property type="entry name" value="ABC2_TM_bact-type"/>
</dbReference>
<evidence type="ECO:0000259" key="9">
    <source>
        <dbReference type="PROSITE" id="PS51012"/>
    </source>
</evidence>
<organism evidence="10 11">
    <name type="scientific">Gallaecimonas pentaromativorans</name>
    <dbReference type="NCBI Taxonomy" id="584787"/>
    <lineage>
        <taxon>Bacteria</taxon>
        <taxon>Pseudomonadati</taxon>
        <taxon>Pseudomonadota</taxon>
        <taxon>Gammaproteobacteria</taxon>
        <taxon>Enterobacterales</taxon>
        <taxon>Gallaecimonadaceae</taxon>
        <taxon>Gallaecimonas</taxon>
    </lineage>
</organism>
<evidence type="ECO:0000256" key="4">
    <source>
        <dbReference type="ARBA" id="ARBA00022475"/>
    </source>
</evidence>
<sequence length="370" mass="40167">MNWRNVYALGVKELWSVLKDPVLVVLIIYTFTLALYSVSKGANTEVKNASIAIEDLDQSALSERLDQAFLPPYFKEARRLSSGQDIDTLMEQGKVTFVLQIPPNFAADLRAGRSSELALQVDASAMSQAGSGAEYIQQIVAQTISEYFGLDLSTKVSLVTRAYFNPNLDTTWFNAIMQLVNNVTLLAVILTGAAVIREREHGTLEHLLVMPLSASEIMAAKVWANGLVILVAVVLAIFGMVKGVLGVPIASSTVPLFVLGTLLYLGSVTSLGILLATLARTMPQFGLLAMPTFVVMQLLSGGTTPLDSMPVLLQHIMQLVPSTHFVAMAQAVLYRGAGIGIVWPQMLAVVATGLVFFWVAFRRFRKMVSS</sequence>
<gene>
    <name evidence="10" type="ORF">EDC28_102481</name>
</gene>
<feature type="transmembrane region" description="Helical" evidence="8">
    <location>
        <begin position="285"/>
        <end position="303"/>
    </location>
</feature>
<dbReference type="PANTHER" id="PTHR30294:SF47">
    <property type="entry name" value="INNER MEMBRANE TRANSPORT PERMEASE YHHJ"/>
    <property type="match status" value="1"/>
</dbReference>
<comment type="caution">
    <text evidence="10">The sequence shown here is derived from an EMBL/GenBank/DDBJ whole genome shotgun (WGS) entry which is preliminary data.</text>
</comment>
<feature type="transmembrane region" description="Helical" evidence="8">
    <location>
        <begin position="175"/>
        <end position="196"/>
    </location>
</feature>
<feature type="transmembrane region" description="Helical" evidence="8">
    <location>
        <begin position="341"/>
        <end position="361"/>
    </location>
</feature>
<keyword evidence="6 8" id="KW-1133">Transmembrane helix</keyword>
<feature type="transmembrane region" description="Helical" evidence="8">
    <location>
        <begin position="217"/>
        <end position="241"/>
    </location>
</feature>
<evidence type="ECO:0000256" key="1">
    <source>
        <dbReference type="ARBA" id="ARBA00004651"/>
    </source>
</evidence>
<dbReference type="STRING" id="584787.GCA_001247655_00501"/>
<dbReference type="PROSITE" id="PS51012">
    <property type="entry name" value="ABC_TM2"/>
    <property type="match status" value="1"/>
</dbReference>
<protein>
    <submittedName>
        <fullName evidence="10">ABC-2 type transport system permease protein</fullName>
    </submittedName>
</protein>
<dbReference type="Pfam" id="PF12698">
    <property type="entry name" value="ABC2_membrane_3"/>
    <property type="match status" value="1"/>
</dbReference>
<dbReference type="Gene3D" id="3.40.1710.10">
    <property type="entry name" value="abc type-2 transporter like domain"/>
    <property type="match status" value="1"/>
</dbReference>
<name>A0A3N1PQ22_9GAMM</name>
<evidence type="ECO:0000256" key="8">
    <source>
        <dbReference type="SAM" id="Phobius"/>
    </source>
</evidence>
<dbReference type="GO" id="GO:0005886">
    <property type="term" value="C:plasma membrane"/>
    <property type="evidence" value="ECO:0007669"/>
    <property type="project" value="UniProtKB-SubCell"/>
</dbReference>
<evidence type="ECO:0000256" key="7">
    <source>
        <dbReference type="ARBA" id="ARBA00023136"/>
    </source>
</evidence>
<evidence type="ECO:0000256" key="2">
    <source>
        <dbReference type="ARBA" id="ARBA00007783"/>
    </source>
</evidence>
<dbReference type="EMBL" id="RJUL01000002">
    <property type="protein sequence ID" value="ROQ30088.1"/>
    <property type="molecule type" value="Genomic_DNA"/>
</dbReference>
<evidence type="ECO:0000256" key="6">
    <source>
        <dbReference type="ARBA" id="ARBA00022989"/>
    </source>
</evidence>
<dbReference type="RefSeq" id="WP_123420882.1">
    <property type="nucleotide sequence ID" value="NZ_RJUL01000002.1"/>
</dbReference>
<feature type="transmembrane region" description="Helical" evidence="8">
    <location>
        <begin position="21"/>
        <end position="38"/>
    </location>
</feature>
<dbReference type="Proteomes" id="UP000268033">
    <property type="component" value="Unassembled WGS sequence"/>
</dbReference>
<keyword evidence="5 8" id="KW-0812">Transmembrane</keyword>
<proteinExistence type="inferred from homology"/>
<reference evidence="10 11" key="1">
    <citation type="submission" date="2018-11" db="EMBL/GenBank/DDBJ databases">
        <title>Genomic Encyclopedia of Type Strains, Phase IV (KMG-IV): sequencing the most valuable type-strain genomes for metagenomic binning, comparative biology and taxonomic classification.</title>
        <authorList>
            <person name="Goeker M."/>
        </authorList>
    </citation>
    <scope>NUCLEOTIDE SEQUENCE [LARGE SCALE GENOMIC DNA]</scope>
    <source>
        <strain evidence="10 11">DSM 21945</strain>
    </source>
</reference>
<comment type="similarity">
    <text evidence="2">Belongs to the ABC-2 integral membrane protein family.</text>
</comment>
<dbReference type="InterPro" id="IPR051449">
    <property type="entry name" value="ABC-2_transporter_component"/>
</dbReference>
<evidence type="ECO:0000313" key="11">
    <source>
        <dbReference type="Proteomes" id="UP000268033"/>
    </source>
</evidence>
<feature type="domain" description="ABC transmembrane type-2" evidence="9">
    <location>
        <begin position="137"/>
        <end position="367"/>
    </location>
</feature>
<feature type="transmembrane region" description="Helical" evidence="8">
    <location>
        <begin position="253"/>
        <end position="278"/>
    </location>
</feature>
<keyword evidence="11" id="KW-1185">Reference proteome</keyword>
<keyword evidence="7 8" id="KW-0472">Membrane</keyword>
<dbReference type="PANTHER" id="PTHR30294">
    <property type="entry name" value="MEMBRANE COMPONENT OF ABC TRANSPORTER YHHJ-RELATED"/>
    <property type="match status" value="1"/>
</dbReference>
<keyword evidence="4" id="KW-1003">Cell membrane</keyword>
<dbReference type="InterPro" id="IPR013525">
    <property type="entry name" value="ABC2_TM"/>
</dbReference>